<dbReference type="SMART" id="SM00344">
    <property type="entry name" value="HTH_ASNC"/>
    <property type="match status" value="1"/>
</dbReference>
<dbReference type="PANTHER" id="PTHR30154:SF34">
    <property type="entry name" value="TRANSCRIPTIONAL REGULATOR AZLB"/>
    <property type="match status" value="1"/>
</dbReference>
<dbReference type="EMBL" id="JAKVIN010000011">
    <property type="protein sequence ID" value="MCJ8151789.1"/>
    <property type="molecule type" value="Genomic_DNA"/>
</dbReference>
<name>A0ABT0CT48_9HYPH</name>
<dbReference type="InterPro" id="IPR036390">
    <property type="entry name" value="WH_DNA-bd_sf"/>
</dbReference>
<dbReference type="Proteomes" id="UP001201844">
    <property type="component" value="Unassembled WGS sequence"/>
</dbReference>
<sequence>MGIVKKVTRHVSIAKYIPDDLDRRLIAHLRADGRASLAKLADALGVARGTVQNRLDRLMETGTLLGFTVRVREDYDEQTVQAVMMIEVVGKSTTQVIRKMRGLPEVYSLHTTNGNWDLIANIRAASLSDFDRVLREVRMIDGVANSETSLLLSSV</sequence>
<evidence type="ECO:0000256" key="3">
    <source>
        <dbReference type="ARBA" id="ARBA00023163"/>
    </source>
</evidence>
<proteinExistence type="predicted"/>
<feature type="domain" description="HTH asnC-type" evidence="4">
    <location>
        <begin position="18"/>
        <end position="92"/>
    </location>
</feature>
<dbReference type="Gene3D" id="3.30.70.920">
    <property type="match status" value="1"/>
</dbReference>
<dbReference type="InterPro" id="IPR019887">
    <property type="entry name" value="Tscrpt_reg_AsnC/Lrp_C"/>
</dbReference>
<dbReference type="SUPFAM" id="SSF54909">
    <property type="entry name" value="Dimeric alpha+beta barrel"/>
    <property type="match status" value="1"/>
</dbReference>
<keyword evidence="1" id="KW-0805">Transcription regulation</keyword>
<dbReference type="InterPro" id="IPR036388">
    <property type="entry name" value="WH-like_DNA-bd_sf"/>
</dbReference>
<dbReference type="PANTHER" id="PTHR30154">
    <property type="entry name" value="LEUCINE-RESPONSIVE REGULATORY PROTEIN"/>
    <property type="match status" value="1"/>
</dbReference>
<dbReference type="PROSITE" id="PS50956">
    <property type="entry name" value="HTH_ASNC_2"/>
    <property type="match status" value="1"/>
</dbReference>
<dbReference type="SUPFAM" id="SSF46785">
    <property type="entry name" value="Winged helix' DNA-binding domain"/>
    <property type="match status" value="1"/>
</dbReference>
<dbReference type="InterPro" id="IPR011008">
    <property type="entry name" value="Dimeric_a/b-barrel"/>
</dbReference>
<evidence type="ECO:0000256" key="2">
    <source>
        <dbReference type="ARBA" id="ARBA00023125"/>
    </source>
</evidence>
<dbReference type="Pfam" id="PF13404">
    <property type="entry name" value="HTH_AsnC-type"/>
    <property type="match status" value="1"/>
</dbReference>
<organism evidence="5 6">
    <name type="scientific">Shinella sedimenti</name>
    <dbReference type="NCBI Taxonomy" id="2919913"/>
    <lineage>
        <taxon>Bacteria</taxon>
        <taxon>Pseudomonadati</taxon>
        <taxon>Pseudomonadota</taxon>
        <taxon>Alphaproteobacteria</taxon>
        <taxon>Hyphomicrobiales</taxon>
        <taxon>Rhizobiaceae</taxon>
        <taxon>Shinella</taxon>
    </lineage>
</organism>
<geneLocation type="plasmid" evidence="5">
    <name>unnamed</name>
</geneLocation>
<keyword evidence="2" id="KW-0238">DNA-binding</keyword>
<accession>A0ABT0CT48</accession>
<reference evidence="5 6" key="1">
    <citation type="submission" date="2022-02" db="EMBL/GenBank/DDBJ databases">
        <title>Shinella B3.7 sp. nov., isolated from Sediment (Zhairuo Island).</title>
        <authorList>
            <person name="Chen G."/>
        </authorList>
    </citation>
    <scope>NUCLEOTIDE SEQUENCE [LARGE SCALE GENOMIC DNA]</scope>
    <source>
        <strain evidence="5 6">B3.7</strain>
        <plasmid evidence="5">unnamed</plasmid>
    </source>
</reference>
<protein>
    <submittedName>
        <fullName evidence="5">Lrp/AsnC family transcriptional regulator</fullName>
    </submittedName>
</protein>
<gene>
    <name evidence="5" type="ORF">MKI86_21860</name>
</gene>
<evidence type="ECO:0000313" key="6">
    <source>
        <dbReference type="Proteomes" id="UP001201844"/>
    </source>
</evidence>
<dbReference type="Pfam" id="PF01037">
    <property type="entry name" value="AsnC_trans_reg"/>
    <property type="match status" value="1"/>
</dbReference>
<dbReference type="InterPro" id="IPR019888">
    <property type="entry name" value="Tscrpt_reg_AsnC-like"/>
</dbReference>
<evidence type="ECO:0000259" key="4">
    <source>
        <dbReference type="PROSITE" id="PS50956"/>
    </source>
</evidence>
<comment type="caution">
    <text evidence="5">The sequence shown here is derived from an EMBL/GenBank/DDBJ whole genome shotgun (WGS) entry which is preliminary data.</text>
</comment>
<dbReference type="PRINTS" id="PR00033">
    <property type="entry name" value="HTHASNC"/>
</dbReference>
<dbReference type="RefSeq" id="WP_241605302.1">
    <property type="nucleotide sequence ID" value="NZ_JAKVIN010000011.1"/>
</dbReference>
<keyword evidence="6" id="KW-1185">Reference proteome</keyword>
<evidence type="ECO:0000313" key="5">
    <source>
        <dbReference type="EMBL" id="MCJ8151789.1"/>
    </source>
</evidence>
<keyword evidence="3" id="KW-0804">Transcription</keyword>
<evidence type="ECO:0000256" key="1">
    <source>
        <dbReference type="ARBA" id="ARBA00023015"/>
    </source>
</evidence>
<dbReference type="InterPro" id="IPR000485">
    <property type="entry name" value="AsnC-type_HTH_dom"/>
</dbReference>
<dbReference type="Gene3D" id="1.10.10.10">
    <property type="entry name" value="Winged helix-like DNA-binding domain superfamily/Winged helix DNA-binding domain"/>
    <property type="match status" value="1"/>
</dbReference>
<keyword evidence="5" id="KW-0614">Plasmid</keyword>